<evidence type="ECO:0008006" key="3">
    <source>
        <dbReference type="Google" id="ProtNLM"/>
    </source>
</evidence>
<sequence length="105" mass="11490">MPVIELDAYVLDTLMLDLVGHDHQPSAFLVYLFLWRRTRGEGVEEAAISLRAIAEGTGLSRRGVQDALAHLSARQLIDSARESITAVPLYRVHRPWARAVAGGGA</sequence>
<dbReference type="EMBL" id="JACHIA010000009">
    <property type="protein sequence ID" value="MBB6071548.1"/>
    <property type="molecule type" value="Genomic_DNA"/>
</dbReference>
<dbReference type="AlphaFoldDB" id="A0A841H0Q4"/>
<organism evidence="1 2">
    <name type="scientific">Longimicrobium terrae</name>
    <dbReference type="NCBI Taxonomy" id="1639882"/>
    <lineage>
        <taxon>Bacteria</taxon>
        <taxon>Pseudomonadati</taxon>
        <taxon>Gemmatimonadota</taxon>
        <taxon>Longimicrobiia</taxon>
        <taxon>Longimicrobiales</taxon>
        <taxon>Longimicrobiaceae</taxon>
        <taxon>Longimicrobium</taxon>
    </lineage>
</organism>
<gene>
    <name evidence="1" type="ORF">HNQ61_003176</name>
</gene>
<comment type="caution">
    <text evidence="1">The sequence shown here is derived from an EMBL/GenBank/DDBJ whole genome shotgun (WGS) entry which is preliminary data.</text>
</comment>
<protein>
    <recommendedName>
        <fullName evidence="3">Helix-turn-helix domain-containing protein</fullName>
    </recommendedName>
</protein>
<dbReference type="Proteomes" id="UP000582837">
    <property type="component" value="Unassembled WGS sequence"/>
</dbReference>
<proteinExistence type="predicted"/>
<reference evidence="1 2" key="1">
    <citation type="submission" date="2020-08" db="EMBL/GenBank/DDBJ databases">
        <title>Genomic Encyclopedia of Type Strains, Phase IV (KMG-IV): sequencing the most valuable type-strain genomes for metagenomic binning, comparative biology and taxonomic classification.</title>
        <authorList>
            <person name="Goeker M."/>
        </authorList>
    </citation>
    <scope>NUCLEOTIDE SEQUENCE [LARGE SCALE GENOMIC DNA]</scope>
    <source>
        <strain evidence="1 2">DSM 29007</strain>
    </source>
</reference>
<evidence type="ECO:0000313" key="1">
    <source>
        <dbReference type="EMBL" id="MBB6071548.1"/>
    </source>
</evidence>
<dbReference type="RefSeq" id="WP_205761537.1">
    <property type="nucleotide sequence ID" value="NZ_JABDTL010000001.1"/>
</dbReference>
<name>A0A841H0Q4_9BACT</name>
<dbReference type="InterPro" id="IPR036388">
    <property type="entry name" value="WH-like_DNA-bd_sf"/>
</dbReference>
<keyword evidence="2" id="KW-1185">Reference proteome</keyword>
<accession>A0A841H0Q4</accession>
<evidence type="ECO:0000313" key="2">
    <source>
        <dbReference type="Proteomes" id="UP000582837"/>
    </source>
</evidence>
<dbReference type="Gene3D" id="1.10.10.10">
    <property type="entry name" value="Winged helix-like DNA-binding domain superfamily/Winged helix DNA-binding domain"/>
    <property type="match status" value="1"/>
</dbReference>